<proteinExistence type="inferred from homology"/>
<dbReference type="EMBL" id="AAZO01007115">
    <property type="status" value="NOT_ANNOTATED_CDS"/>
    <property type="molecule type" value="Genomic_DNA"/>
</dbReference>
<evidence type="ECO:0000256" key="18">
    <source>
        <dbReference type="SAM" id="Phobius"/>
    </source>
</evidence>
<dbReference type="GO" id="GO:0030007">
    <property type="term" value="P:intracellular potassium ion homeostasis"/>
    <property type="evidence" value="ECO:0007669"/>
    <property type="project" value="TreeGrafter"/>
</dbReference>
<feature type="transmembrane region" description="Helical" evidence="18">
    <location>
        <begin position="128"/>
        <end position="154"/>
    </location>
</feature>
<evidence type="ECO:0000256" key="12">
    <source>
        <dbReference type="ARBA" id="ARBA00023065"/>
    </source>
</evidence>
<dbReference type="GO" id="GO:0006883">
    <property type="term" value="P:intracellular sodium ion homeostasis"/>
    <property type="evidence" value="ECO:0007669"/>
    <property type="project" value="TreeGrafter"/>
</dbReference>
<dbReference type="GO" id="GO:0005890">
    <property type="term" value="C:sodium:potassium-exchanging ATPase complex"/>
    <property type="evidence" value="ECO:0007669"/>
    <property type="project" value="InterPro"/>
</dbReference>
<evidence type="ECO:0000256" key="8">
    <source>
        <dbReference type="ARBA" id="ARBA00022958"/>
    </source>
</evidence>
<dbReference type="InterPro" id="IPR000402">
    <property type="entry name" value="Na/K_ATPase_sub_beta"/>
</dbReference>
<keyword evidence="6" id="KW-0740">Sodium/potassium transport</keyword>
<protein>
    <submittedName>
        <fullName evidence="19 20">Sodium/potassium-transporting ATPase subunit beta-2, putative</fullName>
    </submittedName>
</protein>
<evidence type="ECO:0000256" key="9">
    <source>
        <dbReference type="ARBA" id="ARBA00022968"/>
    </source>
</evidence>
<keyword evidence="7 18" id="KW-0812">Transmembrane</keyword>
<dbReference type="VEuPathDB" id="VectorBase:PHUM583400"/>
<keyword evidence="8" id="KW-0630">Potassium</keyword>
<dbReference type="GO" id="GO:0036376">
    <property type="term" value="P:sodium ion export across plasma membrane"/>
    <property type="evidence" value="ECO:0007669"/>
    <property type="project" value="TreeGrafter"/>
</dbReference>
<dbReference type="STRING" id="121224.E0W230"/>
<dbReference type="InterPro" id="IPR038702">
    <property type="entry name" value="Na/K_ATPase_sub_beta_sf"/>
</dbReference>
<accession>E0W230</accession>
<reference evidence="19" key="2">
    <citation type="submission" date="2007-04" db="EMBL/GenBank/DDBJ databases">
        <title>The genome of the human body louse.</title>
        <authorList>
            <consortium name="The Human Body Louse Genome Consortium"/>
            <person name="Kirkness E."/>
            <person name="Walenz B."/>
            <person name="Hass B."/>
            <person name="Bruggner R."/>
            <person name="Strausberg R."/>
        </authorList>
    </citation>
    <scope>NUCLEOTIDE SEQUENCE</scope>
    <source>
        <strain evidence="19">USDA</strain>
    </source>
</reference>
<evidence type="ECO:0000313" key="21">
    <source>
        <dbReference type="Proteomes" id="UP000009046"/>
    </source>
</evidence>
<keyword evidence="4" id="KW-1003">Cell membrane</keyword>
<dbReference type="EMBL" id="DS235874">
    <property type="protein sequence ID" value="EEB19686.1"/>
    <property type="molecule type" value="Genomic_DNA"/>
</dbReference>
<dbReference type="GeneID" id="8232516"/>
<dbReference type="CTD" id="8232516"/>
<evidence type="ECO:0000256" key="7">
    <source>
        <dbReference type="ARBA" id="ARBA00022692"/>
    </source>
</evidence>
<dbReference type="RefSeq" id="XP_002432424.1">
    <property type="nucleotide sequence ID" value="XM_002432379.1"/>
</dbReference>
<evidence type="ECO:0000256" key="14">
    <source>
        <dbReference type="ARBA" id="ARBA00023157"/>
    </source>
</evidence>
<dbReference type="OMA" id="YPYENIP"/>
<keyword evidence="5" id="KW-0633">Potassium transport</keyword>
<keyword evidence="15" id="KW-0325">Glycoprotein</keyword>
<evidence type="ECO:0000256" key="10">
    <source>
        <dbReference type="ARBA" id="ARBA00022989"/>
    </source>
</evidence>
<dbReference type="Gene3D" id="2.60.40.1660">
    <property type="entry name" value="Na, k-atpase alpha subunit"/>
    <property type="match status" value="1"/>
</dbReference>
<reference evidence="19" key="1">
    <citation type="submission" date="2007-04" db="EMBL/GenBank/DDBJ databases">
        <title>Annotation of Pediculus humanus corporis strain USDA.</title>
        <authorList>
            <person name="Kirkness E."/>
            <person name="Hannick L."/>
            <person name="Hass B."/>
            <person name="Bruggner R."/>
            <person name="Lawson D."/>
            <person name="Bidwell S."/>
            <person name="Joardar V."/>
            <person name="Caler E."/>
            <person name="Walenz B."/>
            <person name="Inman J."/>
            <person name="Schobel S."/>
            <person name="Galinsky K."/>
            <person name="Amedeo P."/>
            <person name="Strausberg R."/>
        </authorList>
    </citation>
    <scope>NUCLEOTIDE SEQUENCE</scope>
    <source>
        <strain evidence="19">USDA</strain>
    </source>
</reference>
<comment type="similarity">
    <text evidence="2">Belongs to the X(+)/potassium ATPases subunit beta family.</text>
</comment>
<evidence type="ECO:0000313" key="19">
    <source>
        <dbReference type="EMBL" id="EEB19686.1"/>
    </source>
</evidence>
<evidence type="ECO:0000256" key="5">
    <source>
        <dbReference type="ARBA" id="ARBA00022538"/>
    </source>
</evidence>
<dbReference type="GO" id="GO:1990573">
    <property type="term" value="P:potassium ion import across plasma membrane"/>
    <property type="evidence" value="ECO:0007669"/>
    <property type="project" value="TreeGrafter"/>
</dbReference>
<evidence type="ECO:0000256" key="17">
    <source>
        <dbReference type="ARBA" id="ARBA00025540"/>
    </source>
</evidence>
<keyword evidence="3" id="KW-0813">Transport</keyword>
<dbReference type="InParanoid" id="E0W230"/>
<evidence type="ECO:0000256" key="2">
    <source>
        <dbReference type="ARBA" id="ARBA00005876"/>
    </source>
</evidence>
<dbReference type="Proteomes" id="UP000009046">
    <property type="component" value="Unassembled WGS sequence"/>
</dbReference>
<keyword evidence="16" id="KW-0739">Sodium transport</keyword>
<evidence type="ECO:0000256" key="4">
    <source>
        <dbReference type="ARBA" id="ARBA00022475"/>
    </source>
</evidence>
<dbReference type="HOGENOM" id="CLU_057702_0_0_1"/>
<comment type="function">
    <text evidence="17">This is the non-catalytic component of the active enzyme, which catalyzes the hydrolysis of ATP coupled with the exchange of Na(+) and K(+) ions across the plasma membrane. The beta subunit regulates, through assembly of alpha/beta heterodimers, the number of sodium pumps transported to the plasma membrane.</text>
</comment>
<gene>
    <name evidence="20" type="primary">8232516</name>
    <name evidence="19" type="ORF">Phum_PHUM583400</name>
</gene>
<dbReference type="AlphaFoldDB" id="E0W230"/>
<evidence type="ECO:0000256" key="16">
    <source>
        <dbReference type="ARBA" id="ARBA00023201"/>
    </source>
</evidence>
<evidence type="ECO:0000256" key="1">
    <source>
        <dbReference type="ARBA" id="ARBA00004401"/>
    </source>
</evidence>
<dbReference type="EnsemblMetazoa" id="PHUM583400-RA">
    <property type="protein sequence ID" value="PHUM583400-PA"/>
    <property type="gene ID" value="PHUM583400"/>
</dbReference>
<evidence type="ECO:0000313" key="20">
    <source>
        <dbReference type="EnsemblMetazoa" id="PHUM583400-PA"/>
    </source>
</evidence>
<organism>
    <name type="scientific">Pediculus humanus subsp. corporis</name>
    <name type="common">Body louse</name>
    <dbReference type="NCBI Taxonomy" id="121224"/>
    <lineage>
        <taxon>Eukaryota</taxon>
        <taxon>Metazoa</taxon>
        <taxon>Ecdysozoa</taxon>
        <taxon>Arthropoda</taxon>
        <taxon>Hexapoda</taxon>
        <taxon>Insecta</taxon>
        <taxon>Pterygota</taxon>
        <taxon>Neoptera</taxon>
        <taxon>Paraneoptera</taxon>
        <taxon>Psocodea</taxon>
        <taxon>Troctomorpha</taxon>
        <taxon>Phthiraptera</taxon>
        <taxon>Anoplura</taxon>
        <taxon>Pediculidae</taxon>
        <taxon>Pediculus</taxon>
    </lineage>
</organism>
<keyword evidence="13 18" id="KW-0472">Membrane</keyword>
<name>E0W230_PEDHC</name>
<comment type="subcellular location">
    <subcellularLocation>
        <location evidence="1">Cell membrane</location>
        <topology evidence="1">Single-pass type II membrane protein</topology>
    </subcellularLocation>
</comment>
<dbReference type="PANTHER" id="PTHR11523:SF28">
    <property type="entry name" value="NA_K-ATPASE BETA SUBUNIT ISOFORM 4-RELATED"/>
    <property type="match status" value="1"/>
</dbReference>
<reference evidence="20" key="3">
    <citation type="submission" date="2021-02" db="UniProtKB">
        <authorList>
            <consortium name="EnsemblMetazoa"/>
        </authorList>
    </citation>
    <scope>IDENTIFICATION</scope>
    <source>
        <strain evidence="20">USDA</strain>
    </source>
</reference>
<dbReference type="Pfam" id="PF00287">
    <property type="entry name" value="Na_K-ATPase"/>
    <property type="match status" value="1"/>
</dbReference>
<evidence type="ECO:0000256" key="13">
    <source>
        <dbReference type="ARBA" id="ARBA00023136"/>
    </source>
</evidence>
<dbReference type="OrthoDB" id="5912413at2759"/>
<dbReference type="FunFam" id="2.60.40.1660:FF:000004">
    <property type="entry name" value="sodium/potassium-transporting ATPase subunit beta-2"/>
    <property type="match status" value="1"/>
</dbReference>
<keyword evidence="11" id="KW-0915">Sodium</keyword>
<evidence type="ECO:0000256" key="3">
    <source>
        <dbReference type="ARBA" id="ARBA00022448"/>
    </source>
</evidence>
<keyword evidence="12" id="KW-0406">Ion transport</keyword>
<dbReference type="KEGG" id="phu:Phum_PHUM583400"/>
<evidence type="ECO:0000256" key="15">
    <source>
        <dbReference type="ARBA" id="ARBA00023180"/>
    </source>
</evidence>
<keyword evidence="9" id="KW-0735">Signal-anchor</keyword>
<dbReference type="PANTHER" id="PTHR11523">
    <property type="entry name" value="SODIUM/POTASSIUM-DEPENDENT ATPASE BETA SUBUNIT"/>
    <property type="match status" value="1"/>
</dbReference>
<sequence>MKSEKLSLFKNKSKVTRNDYKSIDFENGKSTTTTITNFNEGNYDVDDDVYEYVNLNGIFFYVDSRGKIASRTTRSRYAMTPKMTSASNTNDIFVPYMKPEKLPKLESFKRGFYDPDTKAILGRTIKGWGGIVTFYLVFFSALAALFAICMYAVMCTLSPDYPRYQLDESLIGTNPGLGYRPYSGDVEKHGSLIWYVAANETNVMHWTNVLDVFLQDYLETRQHGNKVICDFDRPPAEGKVCTVNVDDFGPCSKEKGYSYNQSSPCIFIKLNRIFNWVPEFYNDTDNLPEEMDEELKEHIKEIPPSERNVVWITCYGENPADRENIGGIQYYPKRGFPGFYYPFTNTPGYLSPLVAVHFQRPALHTLINVECRAWAKNIEYKRAHQHREGSVHFELLID</sequence>
<keyword evidence="14" id="KW-1015">Disulfide bond</keyword>
<keyword evidence="21" id="KW-1185">Reference proteome</keyword>
<dbReference type="eggNOG" id="KOG3927">
    <property type="taxonomic scope" value="Eukaryota"/>
</dbReference>
<evidence type="ECO:0000256" key="11">
    <source>
        <dbReference type="ARBA" id="ARBA00023053"/>
    </source>
</evidence>
<evidence type="ECO:0000256" key="6">
    <source>
        <dbReference type="ARBA" id="ARBA00022607"/>
    </source>
</evidence>
<dbReference type="GO" id="GO:0001671">
    <property type="term" value="F:ATPase activator activity"/>
    <property type="evidence" value="ECO:0007669"/>
    <property type="project" value="TreeGrafter"/>
</dbReference>
<keyword evidence="10 18" id="KW-1133">Transmembrane helix</keyword>